<dbReference type="PROSITE" id="PS01186">
    <property type="entry name" value="EGF_2"/>
    <property type="match status" value="1"/>
</dbReference>
<evidence type="ECO:0000256" key="8">
    <source>
        <dbReference type="ARBA" id="ARBA00022737"/>
    </source>
</evidence>
<evidence type="ECO:0000256" key="18">
    <source>
        <dbReference type="SAM" id="SignalP"/>
    </source>
</evidence>
<keyword evidence="10" id="KW-0675">Receptor</keyword>
<dbReference type="GO" id="GO:0008201">
    <property type="term" value="F:heparin binding"/>
    <property type="evidence" value="ECO:0007669"/>
    <property type="project" value="UniProtKB-KW"/>
</dbReference>
<evidence type="ECO:0000256" key="15">
    <source>
        <dbReference type="ARBA" id="ARBA00042018"/>
    </source>
</evidence>
<feature type="compositionally biased region" description="Low complexity" evidence="17">
    <location>
        <begin position="672"/>
        <end position="682"/>
    </location>
</feature>
<feature type="compositionally biased region" description="Low complexity" evidence="17">
    <location>
        <begin position="375"/>
        <end position="387"/>
    </location>
</feature>
<sequence length="1093" mass="118182">MQSGPSLVLLVFVFQAAGIKELNGEDTLSVQSINSRHLIELLRTAKQTSKVRTIFDLERHRTKRSTFFHTGVKICPQETINEVIASHQAYYKLRVCQEAVWEAFRIFLDRIPGTAEYQQWVGTCQRESLCIADLARNFSSSQEHLNMVYRRVSLRDERQRGRVVAREKPAATSQKAPETSVLSLGPKEPDAPPEFPTPTIPGVLATPSGILGGTKAAEESGGSRKTCSDITKGSRNIRYMLSLGPKEPDAPPEFPTPTIPGVLATPSGILGGTKAAEEESELPNTLPEQPAQQAVEFSITVVDPGYSELLNDPDTPQYHDLERHLHDQMHDVFDKLPGFKEIQVLGIRSEGISVRYAVIFEPDEESSEVGRDGAAEAADTGATRGDGMAQSSAEASLKEVVAKTLSEETSLPVALDSLSFETGIDVIQTTLTAASESPEEGSEATPEPDSHNELTVFTEEPDVIIEKPRLDVPLVPVEKENALETLLDPTTASNEEAEPASTETTVRSITEGSESAEPTVMALPTISEVTLDENTEESDLIYVNVFKPTDSYQDTATQAVAGPAEDELIIAHVIESVYGGTEEIEDLPPVQETDLLQLPEGTEDLKIIVDSDDIQPEETDIIQSDVDTDNLVVEEPQSDIPIQPEPTQTIVEESVPEVASQPDISIAEVETTTTADASEDSTGQAVDSPLEDNESVAPSDQSPALPALVATSEVPSTDSSTTSPLDPVFEPEAISTATSIDLGLFEVIFTEAPLTTSPSVLESSTSSETTAGPSATEPAMTGVIAPATQTAKAGMEEVAEIPVSKEVWSVPPDVPTTDGHAVPDVIIFEEEEAAAKTASPPVFEYDQDVDVSVQDIASELDRMDTVSTEAVGLFESGSGYPFATEEQAFETTASPPLIYLTTPSMTTASKGKELVVFFSLRVTNMMFSDDLFNKSSPEYRSLESTFLELLLPYLQSNLTGFKHLEILNFRNGSVVVNSKMRFAKSVPYNVTWAVHDVLEDFCNAAARRLDMEIDSGSLDVEPADQADPCKFLACDEFSRCVVSRRTKDAECLCDPGYVSVDGLPCQSVCDLRPDYCVQGGRCEIIPGHGAACR</sequence>
<dbReference type="SUPFAM" id="SSF82671">
    <property type="entry name" value="SEA domain"/>
    <property type="match status" value="2"/>
</dbReference>
<evidence type="ECO:0000313" key="20">
    <source>
        <dbReference type="EMBL" id="KAJ8389355.1"/>
    </source>
</evidence>
<keyword evidence="5" id="KW-0272">Extracellular matrix</keyword>
<name>A0AAD7WAE6_9TELE</name>
<evidence type="ECO:0000256" key="10">
    <source>
        <dbReference type="ARBA" id="ARBA00023170"/>
    </source>
</evidence>
<keyword evidence="4" id="KW-0964">Secreted</keyword>
<dbReference type="GO" id="GO:0007601">
    <property type="term" value="P:visual perception"/>
    <property type="evidence" value="ECO:0007669"/>
    <property type="project" value="InterPro"/>
</dbReference>
<dbReference type="PANTHER" id="PTHR12199:SF3">
    <property type="entry name" value="INTERPHOTORECEPTOR MATRIX PROTEOGLYCAN 1"/>
    <property type="match status" value="1"/>
</dbReference>
<keyword evidence="8" id="KW-0677">Repeat</keyword>
<dbReference type="PANTHER" id="PTHR12199">
    <property type="entry name" value="INTERPHOTORECEPTOR MATRIX PROTEOGLYCAN"/>
    <property type="match status" value="1"/>
</dbReference>
<feature type="domain" description="SEA" evidence="19">
    <location>
        <begin position="291"/>
        <end position="407"/>
    </location>
</feature>
<keyword evidence="13" id="KW-0373">Hyaluronic acid</keyword>
<protein>
    <recommendedName>
        <fullName evidence="14">Interphotoreceptor matrix proteoglycan 1</fullName>
    </recommendedName>
    <alternativeName>
        <fullName evidence="15">Sialoprotein associated with cones and rods</fullName>
    </alternativeName>
</protein>
<reference evidence="20" key="1">
    <citation type="journal article" date="2023" name="Science">
        <title>Genome structures resolve the early diversification of teleost fishes.</title>
        <authorList>
            <person name="Parey E."/>
            <person name="Louis A."/>
            <person name="Montfort J."/>
            <person name="Bouchez O."/>
            <person name="Roques C."/>
            <person name="Iampietro C."/>
            <person name="Lluch J."/>
            <person name="Castinel A."/>
            <person name="Donnadieu C."/>
            <person name="Desvignes T."/>
            <person name="Floi Bucao C."/>
            <person name="Jouanno E."/>
            <person name="Wen M."/>
            <person name="Mejri S."/>
            <person name="Dirks R."/>
            <person name="Jansen H."/>
            <person name="Henkel C."/>
            <person name="Chen W.J."/>
            <person name="Zahm M."/>
            <person name="Cabau C."/>
            <person name="Klopp C."/>
            <person name="Thompson A.W."/>
            <person name="Robinson-Rechavi M."/>
            <person name="Braasch I."/>
            <person name="Lecointre G."/>
            <person name="Bobe J."/>
            <person name="Postlethwait J.H."/>
            <person name="Berthelot C."/>
            <person name="Roest Crollius H."/>
            <person name="Guiguen Y."/>
        </authorList>
    </citation>
    <scope>NUCLEOTIDE SEQUENCE</scope>
    <source>
        <strain evidence="20">NC1722</strain>
    </source>
</reference>
<keyword evidence="12" id="KW-0966">Cell projection</keyword>
<evidence type="ECO:0000256" key="1">
    <source>
        <dbReference type="ARBA" id="ARBA00004437"/>
    </source>
</evidence>
<dbReference type="GO" id="GO:0033165">
    <property type="term" value="C:interphotoreceptor matrix"/>
    <property type="evidence" value="ECO:0007669"/>
    <property type="project" value="UniProtKB-SubCell"/>
</dbReference>
<feature type="signal peptide" evidence="18">
    <location>
        <begin position="1"/>
        <end position="24"/>
    </location>
</feature>
<evidence type="ECO:0000256" key="16">
    <source>
        <dbReference type="ARBA" id="ARBA00045407"/>
    </source>
</evidence>
<feature type="domain" description="SEA" evidence="19">
    <location>
        <begin position="912"/>
        <end position="1025"/>
    </location>
</feature>
<evidence type="ECO:0000256" key="14">
    <source>
        <dbReference type="ARBA" id="ARBA00040753"/>
    </source>
</evidence>
<dbReference type="SMART" id="SM00200">
    <property type="entry name" value="SEA"/>
    <property type="match status" value="2"/>
</dbReference>
<feature type="region of interest" description="Disordered" evidence="17">
    <location>
        <begin position="672"/>
        <end position="702"/>
    </location>
</feature>
<comment type="caution">
    <text evidence="20">The sequence shown here is derived from an EMBL/GenBank/DDBJ whole genome shotgun (WGS) entry which is preliminary data.</text>
</comment>
<dbReference type="PROSITE" id="PS50024">
    <property type="entry name" value="SEA"/>
    <property type="match status" value="2"/>
</dbReference>
<dbReference type="AlphaFoldDB" id="A0AAD7WAE6"/>
<dbReference type="InterPro" id="IPR000742">
    <property type="entry name" value="EGF"/>
</dbReference>
<evidence type="ECO:0000256" key="13">
    <source>
        <dbReference type="ARBA" id="ARBA00023290"/>
    </source>
</evidence>
<evidence type="ECO:0000256" key="4">
    <source>
        <dbReference type="ARBA" id="ARBA00022525"/>
    </source>
</evidence>
<feature type="region of interest" description="Disordered" evidence="17">
    <location>
        <begin position="432"/>
        <end position="452"/>
    </location>
</feature>
<dbReference type="Pfam" id="PF01390">
    <property type="entry name" value="SEA"/>
    <property type="match status" value="2"/>
</dbReference>
<keyword evidence="11" id="KW-0325">Glycoprotein</keyword>
<feature type="compositionally biased region" description="Low complexity" evidence="17">
    <location>
        <begin position="756"/>
        <end position="776"/>
    </location>
</feature>
<evidence type="ECO:0000256" key="17">
    <source>
        <dbReference type="SAM" id="MobiDB-lite"/>
    </source>
</evidence>
<evidence type="ECO:0000256" key="11">
    <source>
        <dbReference type="ARBA" id="ARBA00023180"/>
    </source>
</evidence>
<dbReference type="InterPro" id="IPR036364">
    <property type="entry name" value="SEA_dom_sf"/>
</dbReference>
<dbReference type="Gene3D" id="3.30.70.960">
    <property type="entry name" value="SEA domain"/>
    <property type="match status" value="2"/>
</dbReference>
<evidence type="ECO:0000256" key="6">
    <source>
        <dbReference type="ARBA" id="ARBA00022674"/>
    </source>
</evidence>
<dbReference type="GO" id="GO:0001917">
    <property type="term" value="C:photoreceptor inner segment"/>
    <property type="evidence" value="ECO:0007669"/>
    <property type="project" value="UniProtKB-SubCell"/>
</dbReference>
<proteinExistence type="predicted"/>
<accession>A0AAD7WAE6</accession>
<dbReference type="InterPro" id="IPR000082">
    <property type="entry name" value="SEA_dom"/>
</dbReference>
<organism evidence="20 21">
    <name type="scientific">Aldrovandia affinis</name>
    <dbReference type="NCBI Taxonomy" id="143900"/>
    <lineage>
        <taxon>Eukaryota</taxon>
        <taxon>Metazoa</taxon>
        <taxon>Chordata</taxon>
        <taxon>Craniata</taxon>
        <taxon>Vertebrata</taxon>
        <taxon>Euteleostomi</taxon>
        <taxon>Actinopterygii</taxon>
        <taxon>Neopterygii</taxon>
        <taxon>Teleostei</taxon>
        <taxon>Notacanthiformes</taxon>
        <taxon>Halosauridae</taxon>
        <taxon>Aldrovandia</taxon>
    </lineage>
</organism>
<evidence type="ECO:0000256" key="5">
    <source>
        <dbReference type="ARBA" id="ARBA00022530"/>
    </source>
</evidence>
<feature type="region of interest" description="Disordered" evidence="17">
    <location>
        <begin position="710"/>
        <end position="729"/>
    </location>
</feature>
<evidence type="ECO:0000256" key="9">
    <source>
        <dbReference type="ARBA" id="ARBA00022981"/>
    </source>
</evidence>
<comment type="function">
    <text evidence="16">Chondroitin sulfate-, heparin- and hyaluronan-binding protein. May serve to form a basic macromolecular scaffold comprising the insoluble interphotoreceptor matrix.</text>
</comment>
<evidence type="ECO:0000256" key="12">
    <source>
        <dbReference type="ARBA" id="ARBA00023273"/>
    </source>
</evidence>
<evidence type="ECO:0000259" key="19">
    <source>
        <dbReference type="PROSITE" id="PS50024"/>
    </source>
</evidence>
<feature type="region of interest" description="Disordered" evidence="17">
    <location>
        <begin position="756"/>
        <end position="779"/>
    </location>
</feature>
<feature type="compositionally biased region" description="Basic and acidic residues" evidence="17">
    <location>
        <begin position="160"/>
        <end position="169"/>
    </location>
</feature>
<dbReference type="Proteomes" id="UP001221898">
    <property type="component" value="Unassembled WGS sequence"/>
</dbReference>
<gene>
    <name evidence="20" type="ORF">AAFF_G00120630</name>
</gene>
<feature type="region of interest" description="Disordered" evidence="17">
    <location>
        <begin position="160"/>
        <end position="192"/>
    </location>
</feature>
<dbReference type="EMBL" id="JAINUG010000183">
    <property type="protein sequence ID" value="KAJ8389355.1"/>
    <property type="molecule type" value="Genomic_DNA"/>
</dbReference>
<feature type="chain" id="PRO_5042147908" description="Interphotoreceptor matrix proteoglycan 1" evidence="18">
    <location>
        <begin position="25"/>
        <end position="1093"/>
    </location>
</feature>
<evidence type="ECO:0000256" key="3">
    <source>
        <dbReference type="ARBA" id="ARBA00004593"/>
    </source>
</evidence>
<evidence type="ECO:0000256" key="2">
    <source>
        <dbReference type="ARBA" id="ARBA00004504"/>
    </source>
</evidence>
<evidence type="ECO:0000256" key="7">
    <source>
        <dbReference type="ARBA" id="ARBA00022729"/>
    </source>
</evidence>
<keyword evidence="7 18" id="KW-0732">Signal</keyword>
<evidence type="ECO:0000313" key="21">
    <source>
        <dbReference type="Proteomes" id="UP001221898"/>
    </source>
</evidence>
<feature type="compositionally biased region" description="Low complexity" evidence="17">
    <location>
        <begin position="711"/>
        <end position="723"/>
    </location>
</feature>
<dbReference type="GO" id="GO:0005540">
    <property type="term" value="F:hyaluronic acid binding"/>
    <property type="evidence" value="ECO:0007669"/>
    <property type="project" value="UniProtKB-KW"/>
</dbReference>
<feature type="region of interest" description="Disordered" evidence="17">
    <location>
        <begin position="363"/>
        <end position="391"/>
    </location>
</feature>
<keyword evidence="9" id="KW-0730">Sialic acid</keyword>
<dbReference type="InterPro" id="IPR039861">
    <property type="entry name" value="IMPG"/>
</dbReference>
<feature type="compositionally biased region" description="Polar residues" evidence="17">
    <location>
        <begin position="171"/>
        <end position="182"/>
    </location>
</feature>
<keyword evidence="21" id="KW-1185">Reference proteome</keyword>
<comment type="subcellular location">
    <subcellularLocation>
        <location evidence="2">Cell projection</location>
        <location evidence="2">Cilium</location>
        <location evidence="2">Photoreceptor outer segment</location>
    </subcellularLocation>
    <subcellularLocation>
        <location evidence="1">Photoreceptor inner segment</location>
    </subcellularLocation>
    <subcellularLocation>
        <location evidence="3">Secreted</location>
        <location evidence="3">Extracellular space</location>
        <location evidence="3">Extracellular matrix</location>
        <location evidence="3">Interphotoreceptor matrix</location>
    </subcellularLocation>
</comment>
<dbReference type="GO" id="GO:0001750">
    <property type="term" value="C:photoreceptor outer segment"/>
    <property type="evidence" value="ECO:0007669"/>
    <property type="project" value="UniProtKB-SubCell"/>
</dbReference>
<keyword evidence="6" id="KW-0358">Heparin-binding</keyword>